<dbReference type="EMBL" id="JAQQKW010000002">
    <property type="protein sequence ID" value="MDC7693291.1"/>
    <property type="molecule type" value="Genomic_DNA"/>
</dbReference>
<feature type="chain" id="PRO_5045526996" description="Lipoprotein" evidence="1">
    <location>
        <begin position="20"/>
        <end position="149"/>
    </location>
</feature>
<evidence type="ECO:0000313" key="3">
    <source>
        <dbReference type="Proteomes" id="UP001216595"/>
    </source>
</evidence>
<name>A0ABT5IAT4_9CAUL</name>
<protein>
    <recommendedName>
        <fullName evidence="4">Lipoprotein</fullName>
    </recommendedName>
</protein>
<accession>A0ABT5IAT4</accession>
<evidence type="ECO:0008006" key="4">
    <source>
        <dbReference type="Google" id="ProtNLM"/>
    </source>
</evidence>
<feature type="signal peptide" evidence="1">
    <location>
        <begin position="1"/>
        <end position="19"/>
    </location>
</feature>
<organism evidence="2 3">
    <name type="scientific">Asticcacaulis currens</name>
    <dbReference type="NCBI Taxonomy" id="2984210"/>
    <lineage>
        <taxon>Bacteria</taxon>
        <taxon>Pseudomonadati</taxon>
        <taxon>Pseudomonadota</taxon>
        <taxon>Alphaproteobacteria</taxon>
        <taxon>Caulobacterales</taxon>
        <taxon>Caulobacteraceae</taxon>
        <taxon>Asticcacaulis</taxon>
    </lineage>
</organism>
<dbReference type="PROSITE" id="PS51257">
    <property type="entry name" value="PROKAR_LIPOPROTEIN"/>
    <property type="match status" value="1"/>
</dbReference>
<sequence>MTQMWKPGLSLIAVSALLAACYAETSQPDTVDEQTQRAVAESAAPVIPQSASAAASTAAQPGYAGRWMGVEGTFMTITPQTGNAYQVVITDLDGPKTYAGTLQADGLHIERNGTPRVIVPGDGEATGMKWLAEKSDCLVVAANEGYCRD</sequence>
<keyword evidence="1" id="KW-0732">Signal</keyword>
<proteinExistence type="predicted"/>
<evidence type="ECO:0000256" key="1">
    <source>
        <dbReference type="SAM" id="SignalP"/>
    </source>
</evidence>
<dbReference type="Proteomes" id="UP001216595">
    <property type="component" value="Unassembled WGS sequence"/>
</dbReference>
<keyword evidence="3" id="KW-1185">Reference proteome</keyword>
<gene>
    <name evidence="2" type="ORF">PQU94_03230</name>
</gene>
<comment type="caution">
    <text evidence="2">The sequence shown here is derived from an EMBL/GenBank/DDBJ whole genome shotgun (WGS) entry which is preliminary data.</text>
</comment>
<reference evidence="2 3" key="1">
    <citation type="submission" date="2023-01" db="EMBL/GenBank/DDBJ databases">
        <title>Novel species of the genus Asticcacaulis isolated from rivers.</title>
        <authorList>
            <person name="Lu H."/>
        </authorList>
    </citation>
    <scope>NUCLEOTIDE SEQUENCE [LARGE SCALE GENOMIC DNA]</scope>
    <source>
        <strain evidence="2 3">DXS10W</strain>
    </source>
</reference>
<evidence type="ECO:0000313" key="2">
    <source>
        <dbReference type="EMBL" id="MDC7693291.1"/>
    </source>
</evidence>
<dbReference type="RefSeq" id="WP_272740061.1">
    <property type="nucleotide sequence ID" value="NZ_JAQQKW010000002.1"/>
</dbReference>